<accession>A0AAU7LVZ8</accession>
<dbReference type="CDD" id="cd05930">
    <property type="entry name" value="A_NRPS"/>
    <property type="match status" value="1"/>
</dbReference>
<dbReference type="SUPFAM" id="SSF53474">
    <property type="entry name" value="alpha/beta-Hydrolases"/>
    <property type="match status" value="1"/>
</dbReference>
<dbReference type="InterPro" id="IPR009081">
    <property type="entry name" value="PP-bd_ACP"/>
</dbReference>
<dbReference type="PROSITE" id="PS50075">
    <property type="entry name" value="CARRIER"/>
    <property type="match status" value="1"/>
</dbReference>
<dbReference type="Gene3D" id="3.30.300.30">
    <property type="match status" value="1"/>
</dbReference>
<dbReference type="GO" id="GO:0031177">
    <property type="term" value="F:phosphopantetheine binding"/>
    <property type="evidence" value="ECO:0007669"/>
    <property type="project" value="TreeGrafter"/>
</dbReference>
<dbReference type="PANTHER" id="PTHR45527">
    <property type="entry name" value="NONRIBOSOMAL PEPTIDE SYNTHETASE"/>
    <property type="match status" value="1"/>
</dbReference>
<dbReference type="InterPro" id="IPR020845">
    <property type="entry name" value="AMP-binding_CS"/>
</dbReference>
<dbReference type="InterPro" id="IPR000873">
    <property type="entry name" value="AMP-dep_synth/lig_dom"/>
</dbReference>
<feature type="domain" description="Carrier" evidence="1">
    <location>
        <begin position="508"/>
        <end position="584"/>
    </location>
</feature>
<dbReference type="InterPro" id="IPR036736">
    <property type="entry name" value="ACP-like_sf"/>
</dbReference>
<dbReference type="GO" id="GO:0005737">
    <property type="term" value="C:cytoplasm"/>
    <property type="evidence" value="ECO:0007669"/>
    <property type="project" value="TreeGrafter"/>
</dbReference>
<dbReference type="PANTHER" id="PTHR45527:SF1">
    <property type="entry name" value="FATTY ACID SYNTHASE"/>
    <property type="match status" value="1"/>
</dbReference>
<proteinExistence type="predicted"/>
<organism evidence="2">
    <name type="scientific">Polaromonas hydrogenivorans</name>
    <dbReference type="NCBI Taxonomy" id="335476"/>
    <lineage>
        <taxon>Bacteria</taxon>
        <taxon>Pseudomonadati</taxon>
        <taxon>Pseudomonadota</taxon>
        <taxon>Betaproteobacteria</taxon>
        <taxon>Burkholderiales</taxon>
        <taxon>Comamonadaceae</taxon>
        <taxon>Polaromonas</taxon>
    </lineage>
</organism>
<dbReference type="SUPFAM" id="SSF56801">
    <property type="entry name" value="Acetyl-CoA synthetase-like"/>
    <property type="match status" value="1"/>
</dbReference>
<sequence>MFARFAAFARQQPDHPAVIEAGRTWSYGDLYRLALRVAACIEQDAPSPIAVLLPMGAPLAAVFLGALAVGRPYVPLDPAFPPERNRLILEQAGAGCLISDAAGQALMASTPGMPPLVDFNALDECLPSGLAGCAESIAYIIYTSGSTGQPKGVYQDQRGLLHDVYQYSHAIHLHPGDRLTWLYSPSVNGAIRDIYAALLNGATLVSINIRDVGLGGLGRRVAQCGITVFHAIPALLRAFLQSGPKPENLVSVRLAYVAGDRFFSSDVDMFYEHFPHRCLIYNGIGSTECATLYRHWFLGVDRQFDSAVVPAGYPVQERETRLLDTKGQAVARGEVGEVEVCSPFVARGYWRNPELSRQAFREDPERPAWRRFMTGDLARERADGLLEFVGRKDAQVKIRGHRVEPGAVEAELRSLPGVEDAAVVLTGTAVAPELSAWLCGNKMTQESLRELLQGRLPAASIPANFHWLERIPRLPNFKTDLAALKRLLPKTSPLEEPEHPGDALHGDDSSLEIRHSLAACWNEALQRQGFIDPIVSFADQGGDSLAAMSLLVLLEKTLARSLEVGLVHGKQTFEGLVQALMVPDMPRTRLYVVVRPGSSSFPWLAGFSASLPKSIQVQIVPLPLVYEEAVSASFIQTLGATVAAYIKKQPAAGPVHLLGLSFGARIAFDAACQLVAAGVAVGALIAGDMGPAFYQKSWPARLQKRGWQMMQIMTGRERLQLKKKAVAVLRLLSPSMLKKLSAGGQKFSGSENVPDQKNMLMDALVIHHARNWQPGYFPGTVTVLVATKELHRGGVPDDLGWGPYAGGLACIGVPCEHTELLGEATAIAVTQHILGAMKYKP</sequence>
<gene>
    <name evidence="2" type="ORF">ABLV49_04610</name>
</gene>
<dbReference type="SUPFAM" id="SSF47336">
    <property type="entry name" value="ACP-like"/>
    <property type="match status" value="1"/>
</dbReference>
<dbReference type="Pfam" id="PF00501">
    <property type="entry name" value="AMP-binding"/>
    <property type="match status" value="1"/>
</dbReference>
<dbReference type="Gene3D" id="3.40.50.1820">
    <property type="entry name" value="alpha/beta hydrolase"/>
    <property type="match status" value="1"/>
</dbReference>
<evidence type="ECO:0000313" key="2">
    <source>
        <dbReference type="EMBL" id="XBP71093.1"/>
    </source>
</evidence>
<dbReference type="PROSITE" id="PS00455">
    <property type="entry name" value="AMP_BINDING"/>
    <property type="match status" value="1"/>
</dbReference>
<dbReference type="EMBL" id="CP157675">
    <property type="protein sequence ID" value="XBP71093.1"/>
    <property type="molecule type" value="Genomic_DNA"/>
</dbReference>
<dbReference type="Gene3D" id="3.40.50.12780">
    <property type="entry name" value="N-terminal domain of ligase-like"/>
    <property type="match status" value="1"/>
</dbReference>
<dbReference type="GO" id="GO:0044550">
    <property type="term" value="P:secondary metabolite biosynthetic process"/>
    <property type="evidence" value="ECO:0007669"/>
    <property type="project" value="TreeGrafter"/>
</dbReference>
<dbReference type="AlphaFoldDB" id="A0AAU7LVZ8"/>
<reference evidence="2" key="1">
    <citation type="submission" date="2024-05" db="EMBL/GenBank/DDBJ databases">
        <authorList>
            <person name="Bunk B."/>
            <person name="Swiderski J."/>
            <person name="Sproer C."/>
            <person name="Thiel V."/>
        </authorList>
    </citation>
    <scope>NUCLEOTIDE SEQUENCE</scope>
    <source>
        <strain evidence="2">DSM 17735</strain>
    </source>
</reference>
<dbReference type="InterPro" id="IPR029058">
    <property type="entry name" value="AB_hydrolase_fold"/>
</dbReference>
<dbReference type="Gene3D" id="1.10.1200.10">
    <property type="entry name" value="ACP-like"/>
    <property type="match status" value="1"/>
</dbReference>
<dbReference type="RefSeq" id="WP_349280412.1">
    <property type="nucleotide sequence ID" value="NZ_CBCSCU010000010.1"/>
</dbReference>
<protein>
    <submittedName>
        <fullName evidence="2">AMP-binding protein</fullName>
    </submittedName>
</protein>
<dbReference type="InterPro" id="IPR042099">
    <property type="entry name" value="ANL_N_sf"/>
</dbReference>
<evidence type="ECO:0000259" key="1">
    <source>
        <dbReference type="PROSITE" id="PS50075"/>
    </source>
</evidence>
<dbReference type="Pfam" id="PF00975">
    <property type="entry name" value="Thioesterase"/>
    <property type="match status" value="1"/>
</dbReference>
<dbReference type="Pfam" id="PF00550">
    <property type="entry name" value="PP-binding"/>
    <property type="match status" value="1"/>
</dbReference>
<dbReference type="InterPro" id="IPR045851">
    <property type="entry name" value="AMP-bd_C_sf"/>
</dbReference>
<dbReference type="GO" id="GO:0043041">
    <property type="term" value="P:amino acid activation for nonribosomal peptide biosynthetic process"/>
    <property type="evidence" value="ECO:0007669"/>
    <property type="project" value="TreeGrafter"/>
</dbReference>
<dbReference type="InterPro" id="IPR001031">
    <property type="entry name" value="Thioesterase"/>
</dbReference>
<name>A0AAU7LVZ8_9BURK</name>